<dbReference type="Proteomes" id="UP000244441">
    <property type="component" value="Chromosome"/>
</dbReference>
<dbReference type="KEGG" id="cate:C2869_08525"/>
<dbReference type="GO" id="GO:0008198">
    <property type="term" value="F:ferrous iron binding"/>
    <property type="evidence" value="ECO:0007669"/>
    <property type="project" value="TreeGrafter"/>
</dbReference>
<gene>
    <name evidence="4 5" type="primary">cyaY</name>
    <name evidence="5" type="ORF">C2869_08525</name>
</gene>
<evidence type="ECO:0000313" key="6">
    <source>
        <dbReference type="Proteomes" id="UP000244441"/>
    </source>
</evidence>
<dbReference type="OrthoDB" id="285675at2"/>
<dbReference type="GO" id="GO:0016226">
    <property type="term" value="P:iron-sulfur cluster assembly"/>
    <property type="evidence" value="ECO:0007669"/>
    <property type="project" value="UniProtKB-UniRule"/>
</dbReference>
<reference evidence="5 6" key="1">
    <citation type="submission" date="2018-01" db="EMBL/GenBank/DDBJ databases">
        <title>Genome sequence of a Cantenovulum-like bacteria.</title>
        <authorList>
            <person name="Tan W.R."/>
            <person name="Lau N.-S."/>
            <person name="Go F."/>
            <person name="Amirul A.-A.A."/>
        </authorList>
    </citation>
    <scope>NUCLEOTIDE SEQUENCE [LARGE SCALE GENOMIC DNA]</scope>
    <source>
        <strain evidence="5 6">CCB-QB4</strain>
    </source>
</reference>
<comment type="similarity">
    <text evidence="1 4">Belongs to the frataxin family.</text>
</comment>
<dbReference type="AlphaFoldDB" id="A0A2S0VQK0"/>
<dbReference type="PROSITE" id="PS50810">
    <property type="entry name" value="FRATAXIN_2"/>
    <property type="match status" value="1"/>
</dbReference>
<dbReference type="PANTHER" id="PTHR16821">
    <property type="entry name" value="FRATAXIN"/>
    <property type="match status" value="1"/>
</dbReference>
<dbReference type="EMBL" id="CP026604">
    <property type="protein sequence ID" value="AWB66469.1"/>
    <property type="molecule type" value="Genomic_DNA"/>
</dbReference>
<proteinExistence type="inferred from homology"/>
<dbReference type="GO" id="GO:0008199">
    <property type="term" value="F:ferric iron binding"/>
    <property type="evidence" value="ECO:0007669"/>
    <property type="project" value="InterPro"/>
</dbReference>
<dbReference type="GO" id="GO:0005829">
    <property type="term" value="C:cytosol"/>
    <property type="evidence" value="ECO:0007669"/>
    <property type="project" value="TreeGrafter"/>
</dbReference>
<evidence type="ECO:0000256" key="1">
    <source>
        <dbReference type="ARBA" id="ARBA00008183"/>
    </source>
</evidence>
<dbReference type="PROSITE" id="PS01344">
    <property type="entry name" value="FRATAXIN_1"/>
    <property type="match status" value="1"/>
</dbReference>
<dbReference type="Pfam" id="PF01491">
    <property type="entry name" value="Frataxin_Cyay"/>
    <property type="match status" value="1"/>
</dbReference>
<evidence type="ECO:0000256" key="2">
    <source>
        <dbReference type="ARBA" id="ARBA00022723"/>
    </source>
</evidence>
<dbReference type="InterPro" id="IPR002908">
    <property type="entry name" value="Frataxin/CyaY"/>
</dbReference>
<dbReference type="NCBIfam" id="TIGR03421">
    <property type="entry name" value="FeS_CyaY"/>
    <property type="match status" value="1"/>
</dbReference>
<dbReference type="RefSeq" id="WP_108602532.1">
    <property type="nucleotide sequence ID" value="NZ_CP026604.1"/>
</dbReference>
<dbReference type="PANTHER" id="PTHR16821:SF2">
    <property type="entry name" value="FRATAXIN, MITOCHONDRIAL"/>
    <property type="match status" value="1"/>
</dbReference>
<dbReference type="SUPFAM" id="SSF55387">
    <property type="entry name" value="Frataxin/Nqo15-like"/>
    <property type="match status" value="1"/>
</dbReference>
<dbReference type="InterPro" id="IPR036524">
    <property type="entry name" value="Frataxin/CyaY_sf"/>
</dbReference>
<keyword evidence="3 4" id="KW-0408">Iron</keyword>
<organism evidence="5 6">
    <name type="scientific">Saccharobesus litoralis</name>
    <dbReference type="NCBI Taxonomy" id="2172099"/>
    <lineage>
        <taxon>Bacteria</taxon>
        <taxon>Pseudomonadati</taxon>
        <taxon>Pseudomonadota</taxon>
        <taxon>Gammaproteobacteria</taxon>
        <taxon>Alteromonadales</taxon>
        <taxon>Alteromonadaceae</taxon>
        <taxon>Saccharobesus</taxon>
    </lineage>
</organism>
<evidence type="ECO:0000256" key="3">
    <source>
        <dbReference type="ARBA" id="ARBA00023004"/>
    </source>
</evidence>
<comment type="function">
    <text evidence="4">Involved in iron-sulfur (Fe-S) cluster assembly. May act as a regulator of Fe-S biogenesis.</text>
</comment>
<dbReference type="Gene3D" id="3.30.920.10">
    <property type="entry name" value="Frataxin/CyaY"/>
    <property type="match status" value="1"/>
</dbReference>
<protein>
    <recommendedName>
        <fullName evidence="4">Iron-sulfur cluster assembly protein CyaY</fullName>
    </recommendedName>
</protein>
<keyword evidence="2 4" id="KW-0479">Metal-binding</keyword>
<keyword evidence="6" id="KW-1185">Reference proteome</keyword>
<evidence type="ECO:0000313" key="5">
    <source>
        <dbReference type="EMBL" id="AWB66469.1"/>
    </source>
</evidence>
<dbReference type="InterPro" id="IPR020895">
    <property type="entry name" value="Frataxin_CS"/>
</dbReference>
<name>A0A2S0VQK0_9ALTE</name>
<sequence length="119" mass="13954">MLEFKSKLTDTQYHQMVDAIILKIEEALDVLDETDLDFDYESTGGKLDIEFADRSKIIINKQEPLHQIWVATKFNGYHFNYHPEQDAWIDERFGDEFWHFINEAATKQAGRAISLKISD</sequence>
<dbReference type="HAMAP" id="MF_00142">
    <property type="entry name" value="CyaY"/>
    <property type="match status" value="1"/>
</dbReference>
<evidence type="ECO:0000256" key="4">
    <source>
        <dbReference type="HAMAP-Rule" id="MF_00142"/>
    </source>
</evidence>
<accession>A0A2S0VQK0</accession>
<dbReference type="SMART" id="SM01219">
    <property type="entry name" value="Frataxin_Cyay"/>
    <property type="match status" value="1"/>
</dbReference>
<dbReference type="InterPro" id="IPR047584">
    <property type="entry name" value="CyaY"/>
</dbReference>